<evidence type="ECO:0000256" key="1">
    <source>
        <dbReference type="SAM" id="MobiDB-lite"/>
    </source>
</evidence>
<feature type="non-terminal residue" evidence="2">
    <location>
        <position position="65"/>
    </location>
</feature>
<keyword evidence="3" id="KW-1185">Reference proteome</keyword>
<name>A0A367IJE5_RHIST</name>
<dbReference type="Proteomes" id="UP000253551">
    <property type="component" value="Unassembled WGS sequence"/>
</dbReference>
<organism evidence="2 3">
    <name type="scientific">Rhizopus stolonifer</name>
    <name type="common">Rhizopus nigricans</name>
    <dbReference type="NCBI Taxonomy" id="4846"/>
    <lineage>
        <taxon>Eukaryota</taxon>
        <taxon>Fungi</taxon>
        <taxon>Fungi incertae sedis</taxon>
        <taxon>Mucoromycota</taxon>
        <taxon>Mucoromycotina</taxon>
        <taxon>Mucoromycetes</taxon>
        <taxon>Mucorales</taxon>
        <taxon>Mucorineae</taxon>
        <taxon>Rhizopodaceae</taxon>
        <taxon>Rhizopus</taxon>
    </lineage>
</organism>
<sequence>MNAQFRYEDGRGNITKQNSSIIEQVQVPISSSSVVEESESQDVAVQNEENATAEKGNGQKRNSRS</sequence>
<reference evidence="2 3" key="1">
    <citation type="journal article" date="2018" name="G3 (Bethesda)">
        <title>Phylogenetic and Phylogenomic Definition of Rhizopus Species.</title>
        <authorList>
            <person name="Gryganskyi A.P."/>
            <person name="Golan J."/>
            <person name="Dolatabadi S."/>
            <person name="Mondo S."/>
            <person name="Robb S."/>
            <person name="Idnurm A."/>
            <person name="Muszewska A."/>
            <person name="Steczkiewicz K."/>
            <person name="Masonjones S."/>
            <person name="Liao H.L."/>
            <person name="Gajdeczka M.T."/>
            <person name="Anike F."/>
            <person name="Vuek A."/>
            <person name="Anishchenko I.M."/>
            <person name="Voigt K."/>
            <person name="de Hoog G.S."/>
            <person name="Smith M.E."/>
            <person name="Heitman J."/>
            <person name="Vilgalys R."/>
            <person name="Stajich J.E."/>
        </authorList>
    </citation>
    <scope>NUCLEOTIDE SEQUENCE [LARGE SCALE GENOMIC DNA]</scope>
    <source>
        <strain evidence="2 3">LSU 92-RS-03</strain>
    </source>
</reference>
<accession>A0A367IJE5</accession>
<dbReference type="AlphaFoldDB" id="A0A367IJE5"/>
<evidence type="ECO:0000313" key="3">
    <source>
        <dbReference type="Proteomes" id="UP000253551"/>
    </source>
</evidence>
<gene>
    <name evidence="2" type="ORF">CU098_005477</name>
</gene>
<evidence type="ECO:0000313" key="2">
    <source>
        <dbReference type="EMBL" id="RCH77641.1"/>
    </source>
</evidence>
<protein>
    <submittedName>
        <fullName evidence="2">Uncharacterized protein</fullName>
    </submittedName>
</protein>
<feature type="region of interest" description="Disordered" evidence="1">
    <location>
        <begin position="32"/>
        <end position="65"/>
    </location>
</feature>
<comment type="caution">
    <text evidence="2">The sequence shown here is derived from an EMBL/GenBank/DDBJ whole genome shotgun (WGS) entry which is preliminary data.</text>
</comment>
<proteinExistence type="predicted"/>
<dbReference type="EMBL" id="PJQM01007861">
    <property type="protein sequence ID" value="RCH77641.1"/>
    <property type="molecule type" value="Genomic_DNA"/>
</dbReference>